<name>A0A133U2W4_9EURY</name>
<evidence type="ECO:0000313" key="9">
    <source>
        <dbReference type="Proteomes" id="UP000070184"/>
    </source>
</evidence>
<evidence type="ECO:0000256" key="6">
    <source>
        <dbReference type="ARBA" id="ARBA00023136"/>
    </source>
</evidence>
<keyword evidence="9" id="KW-1185">Reference proteome</keyword>
<keyword evidence="5 7" id="KW-1133">Transmembrane helix</keyword>
<dbReference type="EMBL" id="LHXK01000109">
    <property type="protein sequence ID" value="KXA88528.1"/>
    <property type="molecule type" value="Genomic_DNA"/>
</dbReference>
<dbReference type="AlphaFoldDB" id="A0A133U2W4"/>
<accession>A0A133U2W4</accession>
<dbReference type="Pfam" id="PF03773">
    <property type="entry name" value="ArsP_1"/>
    <property type="match status" value="1"/>
</dbReference>
<evidence type="ECO:0000256" key="2">
    <source>
        <dbReference type="ARBA" id="ARBA00006386"/>
    </source>
</evidence>
<feature type="transmembrane region" description="Helical" evidence="7">
    <location>
        <begin position="129"/>
        <end position="147"/>
    </location>
</feature>
<evidence type="ECO:0000256" key="5">
    <source>
        <dbReference type="ARBA" id="ARBA00022989"/>
    </source>
</evidence>
<evidence type="ECO:0000256" key="4">
    <source>
        <dbReference type="ARBA" id="ARBA00022692"/>
    </source>
</evidence>
<dbReference type="InterPro" id="IPR005524">
    <property type="entry name" value="DUF318"/>
</dbReference>
<reference evidence="8 9" key="1">
    <citation type="journal article" date="2016" name="Sci. Rep.">
        <title>Metabolic traits of an uncultured archaeal lineage -MSBL1- from brine pools of the Red Sea.</title>
        <authorList>
            <person name="Mwirichia R."/>
            <person name="Alam I."/>
            <person name="Rashid M."/>
            <person name="Vinu M."/>
            <person name="Ba-Alawi W."/>
            <person name="Anthony Kamau A."/>
            <person name="Kamanda Ngugi D."/>
            <person name="Goker M."/>
            <person name="Klenk H.P."/>
            <person name="Bajic V."/>
            <person name="Stingl U."/>
        </authorList>
    </citation>
    <scope>NUCLEOTIDE SEQUENCE [LARGE SCALE GENOMIC DNA]</scope>
    <source>
        <strain evidence="8">SCGC-AAA259B11</strain>
    </source>
</reference>
<gene>
    <name evidence="8" type="ORF">AKJ61_04730</name>
</gene>
<evidence type="ECO:0000313" key="8">
    <source>
        <dbReference type="EMBL" id="KXA88528.1"/>
    </source>
</evidence>
<keyword evidence="4 7" id="KW-0812">Transmembrane</keyword>
<sequence length="149" mass="15848">MLYIYMIIFSPGEAWQGITSGLRMFASLLTLIFAAILLASAIQIIIPDKFIQEYLGSEAGLKGVLTGGLLAGILQGGPYAVYPIIKGLQEEGVGTAVVLAMLVGYSMIGSGRIVYGLAFFEIEIIATRVFLSIGLTVLGCTLLYTVFGE</sequence>
<keyword evidence="6 7" id="KW-0472">Membrane</keyword>
<comment type="similarity">
    <text evidence="2">Belongs to the UPF0718 family.</text>
</comment>
<comment type="subcellular location">
    <subcellularLocation>
        <location evidence="1">Cell membrane</location>
        <topology evidence="1">Multi-pass membrane protein</topology>
    </subcellularLocation>
</comment>
<keyword evidence="3" id="KW-1003">Cell membrane</keyword>
<dbReference type="Proteomes" id="UP000070184">
    <property type="component" value="Unassembled WGS sequence"/>
</dbReference>
<comment type="caution">
    <text evidence="8">The sequence shown here is derived from an EMBL/GenBank/DDBJ whole genome shotgun (WGS) entry which is preliminary data.</text>
</comment>
<evidence type="ECO:0000256" key="3">
    <source>
        <dbReference type="ARBA" id="ARBA00022475"/>
    </source>
</evidence>
<proteinExistence type="inferred from homology"/>
<evidence type="ECO:0008006" key="10">
    <source>
        <dbReference type="Google" id="ProtNLM"/>
    </source>
</evidence>
<feature type="transmembrane region" description="Helical" evidence="7">
    <location>
        <begin position="24"/>
        <end position="47"/>
    </location>
</feature>
<evidence type="ECO:0000256" key="1">
    <source>
        <dbReference type="ARBA" id="ARBA00004651"/>
    </source>
</evidence>
<protein>
    <recommendedName>
        <fullName evidence="10">Permease</fullName>
    </recommendedName>
</protein>
<organism evidence="8 9">
    <name type="scientific">candidate division MSBL1 archaeon SCGC-AAA259B11</name>
    <dbReference type="NCBI Taxonomy" id="1698260"/>
    <lineage>
        <taxon>Archaea</taxon>
        <taxon>Methanobacteriati</taxon>
        <taxon>Methanobacteriota</taxon>
        <taxon>candidate division MSBL1</taxon>
    </lineage>
</organism>
<evidence type="ECO:0000256" key="7">
    <source>
        <dbReference type="SAM" id="Phobius"/>
    </source>
</evidence>
<feature type="transmembrane region" description="Helical" evidence="7">
    <location>
        <begin position="59"/>
        <end position="81"/>
    </location>
</feature>
<dbReference type="GO" id="GO:0005886">
    <property type="term" value="C:plasma membrane"/>
    <property type="evidence" value="ECO:0007669"/>
    <property type="project" value="UniProtKB-SubCell"/>
</dbReference>
<feature type="transmembrane region" description="Helical" evidence="7">
    <location>
        <begin position="93"/>
        <end position="117"/>
    </location>
</feature>